<comment type="similarity">
    <text evidence="2 15">Belongs to the carnitine/choline acetyltransferase family.</text>
</comment>
<organism evidence="17 18">
    <name type="scientific">Triplophysa rosa</name>
    <name type="common">Cave loach</name>
    <dbReference type="NCBI Taxonomy" id="992332"/>
    <lineage>
        <taxon>Eukaryota</taxon>
        <taxon>Metazoa</taxon>
        <taxon>Chordata</taxon>
        <taxon>Craniata</taxon>
        <taxon>Vertebrata</taxon>
        <taxon>Euteleostomi</taxon>
        <taxon>Actinopterygii</taxon>
        <taxon>Neopterygii</taxon>
        <taxon>Teleostei</taxon>
        <taxon>Ostariophysi</taxon>
        <taxon>Cypriniformes</taxon>
        <taxon>Nemacheilidae</taxon>
        <taxon>Triplophysa</taxon>
    </lineage>
</organism>
<evidence type="ECO:0000256" key="13">
    <source>
        <dbReference type="ARBA" id="ARBA00048999"/>
    </source>
</evidence>
<dbReference type="GO" id="GO:0005737">
    <property type="term" value="C:cytoplasm"/>
    <property type="evidence" value="ECO:0007669"/>
    <property type="project" value="TreeGrafter"/>
</dbReference>
<evidence type="ECO:0000256" key="5">
    <source>
        <dbReference type="ARBA" id="ARBA00022832"/>
    </source>
</evidence>
<evidence type="ECO:0000256" key="2">
    <source>
        <dbReference type="ARBA" id="ARBA00005232"/>
    </source>
</evidence>
<dbReference type="GO" id="GO:0004102">
    <property type="term" value="F:choline O-acetyltransferase activity"/>
    <property type="evidence" value="ECO:0007669"/>
    <property type="project" value="UniProtKB-EC"/>
</dbReference>
<dbReference type="GO" id="GO:0006631">
    <property type="term" value="P:fatty acid metabolic process"/>
    <property type="evidence" value="ECO:0007669"/>
    <property type="project" value="UniProtKB-KW"/>
</dbReference>
<dbReference type="PROSITE" id="PS00440">
    <property type="entry name" value="ACYLTRANSF_C_2"/>
    <property type="match status" value="1"/>
</dbReference>
<dbReference type="Gene3D" id="1.10.275.20">
    <property type="entry name" value="Choline/Carnitine o-acyltransferase"/>
    <property type="match status" value="1"/>
</dbReference>
<dbReference type="Gene3D" id="3.30.559.70">
    <property type="entry name" value="Choline/Carnitine o-acyltransferase, domain 2"/>
    <property type="match status" value="1"/>
</dbReference>
<dbReference type="Pfam" id="PF00755">
    <property type="entry name" value="Carn_acyltransf"/>
    <property type="match status" value="1"/>
</dbReference>
<evidence type="ECO:0000256" key="14">
    <source>
        <dbReference type="PIRSR" id="PIRSR600542-1"/>
    </source>
</evidence>
<evidence type="ECO:0000256" key="4">
    <source>
        <dbReference type="ARBA" id="ARBA00022679"/>
    </source>
</evidence>
<evidence type="ECO:0000256" key="9">
    <source>
        <dbReference type="ARBA" id="ARBA00037088"/>
    </source>
</evidence>
<sequence length="563" mass="63600">MDTDGRAAQLSALQDSNVSEEKLDMDMLPKVPVPDLQHTLNMYLRSVKHVVSKTQFCKTKAMVEMFGKPGGLGERLQKQLLERRDATENWMYEYWLDDMYLKNRLALPVNSSPALVFPKQPFRDFKDSLMFAAHLIRSFFVLNVTGGSSQLNDTDVQEELLWIYEQTQNSVQKQPAVGLLTSDSRTEWSKAREKLLKDPINRESLELMESCMCIICLDEPMGFQPSDTDRALMMLHGVGPNKNGANRWYDKPLQFVIGADGVCGVIPEHSPSEGIVVVQCAEYLLKHMRSGSGKASPGLKTSERPRPCRLVWRCSADVQEMLDSAADHLQSLVRNLDMNIFTFQLYGKEFIKQQKMSPDAYIQVALQLAIYRCYRRPVATYESASLRRFHEGRVDNIRSATSEALEFVKAMTDDATSIQDTEKMKKLQTAVDTQTEITALVTAGMGTDNHLLGLREMAEMMKIETPDIFTDETYGISNNFILSTSQVPTTMEMFCCYGPVIPDGYGVCYNPQSDHIVFCVSSFRGSQFTCSGAFVKALDQALQDTRDVVCTKPPEKQQHHRNI</sequence>
<evidence type="ECO:0000256" key="8">
    <source>
        <dbReference type="ARBA" id="ARBA00023315"/>
    </source>
</evidence>
<evidence type="ECO:0000256" key="3">
    <source>
        <dbReference type="ARBA" id="ARBA00022448"/>
    </source>
</evidence>
<dbReference type="InterPro" id="IPR039551">
    <property type="entry name" value="Cho/carn_acyl_trans"/>
</dbReference>
<keyword evidence="18" id="KW-1185">Reference proteome</keyword>
<evidence type="ECO:0000256" key="15">
    <source>
        <dbReference type="RuleBase" id="RU003801"/>
    </source>
</evidence>
<proteinExistence type="inferred from homology"/>
<evidence type="ECO:0000313" key="17">
    <source>
        <dbReference type="EMBL" id="KAI7796587.1"/>
    </source>
</evidence>
<dbReference type="InterPro" id="IPR042231">
    <property type="entry name" value="Cho/carn_acyl_trans_2"/>
</dbReference>
<dbReference type="AlphaFoldDB" id="A0A9W7TFY4"/>
<evidence type="ECO:0000256" key="7">
    <source>
        <dbReference type="ARBA" id="ARBA00023098"/>
    </source>
</evidence>
<dbReference type="EC" id="2.3.1.6" evidence="10"/>
<dbReference type="GO" id="GO:0045202">
    <property type="term" value="C:synapse"/>
    <property type="evidence" value="ECO:0007669"/>
    <property type="project" value="GOC"/>
</dbReference>
<reference evidence="17" key="1">
    <citation type="submission" date="2021-02" db="EMBL/GenBank/DDBJ databases">
        <title>Comparative genomics reveals that relaxation of natural selection precedes convergent phenotypic evolution of cavefish.</title>
        <authorList>
            <person name="Peng Z."/>
        </authorList>
    </citation>
    <scope>NUCLEOTIDE SEQUENCE</scope>
    <source>
        <tissue evidence="17">Muscle</tissue>
    </source>
</reference>
<dbReference type="InterPro" id="IPR000542">
    <property type="entry name" value="Carn_acyl_trans"/>
</dbReference>
<evidence type="ECO:0000313" key="18">
    <source>
        <dbReference type="Proteomes" id="UP001059041"/>
    </source>
</evidence>
<dbReference type="SUPFAM" id="SSF52777">
    <property type="entry name" value="CoA-dependent acyltransferases"/>
    <property type="match status" value="2"/>
</dbReference>
<evidence type="ECO:0000259" key="16">
    <source>
        <dbReference type="Pfam" id="PF00755"/>
    </source>
</evidence>
<evidence type="ECO:0000256" key="10">
    <source>
        <dbReference type="ARBA" id="ARBA00039091"/>
    </source>
</evidence>
<dbReference type="GO" id="GO:0007274">
    <property type="term" value="P:neuromuscular synaptic transmission"/>
    <property type="evidence" value="ECO:0007669"/>
    <property type="project" value="TreeGrafter"/>
</dbReference>
<comment type="pathway">
    <text evidence="1">Lipid metabolism; fatty acid beta-oxidation.</text>
</comment>
<comment type="caution">
    <text evidence="17">The sequence shown here is derived from an EMBL/GenBank/DDBJ whole genome shotgun (WGS) entry which is preliminary data.</text>
</comment>
<gene>
    <name evidence="17" type="ORF">IRJ41_001960</name>
</gene>
<name>A0A9W7TFY4_TRIRA</name>
<keyword evidence="6" id="KW-0530">Neurotransmitter biosynthesis</keyword>
<keyword evidence="5" id="KW-0276">Fatty acid metabolism</keyword>
<keyword evidence="7" id="KW-0443">Lipid metabolism</keyword>
<dbReference type="GO" id="GO:0016406">
    <property type="term" value="F:carnitine O-acyltransferase activity"/>
    <property type="evidence" value="ECO:0007669"/>
    <property type="project" value="UniProtKB-ARBA"/>
</dbReference>
<keyword evidence="3" id="KW-0813">Transport</keyword>
<protein>
    <recommendedName>
        <fullName evidence="11">Choline O-acetyltransferase</fullName>
        <ecNumber evidence="10">2.3.1.6</ecNumber>
    </recommendedName>
</protein>
<evidence type="ECO:0000256" key="12">
    <source>
        <dbReference type="ARBA" id="ARBA00048143"/>
    </source>
</evidence>
<feature type="active site" description="Proton acceptor" evidence="14">
    <location>
        <position position="269"/>
    </location>
</feature>
<accession>A0A9W7TFY4</accession>
<evidence type="ECO:0000256" key="6">
    <source>
        <dbReference type="ARBA" id="ARBA00022979"/>
    </source>
</evidence>
<feature type="domain" description="Choline/carnitine acyltransferase" evidence="16">
    <location>
        <begin position="138"/>
        <end position="540"/>
    </location>
</feature>
<keyword evidence="4 15" id="KW-0808">Transferase</keyword>
<dbReference type="InterPro" id="IPR042572">
    <property type="entry name" value="Carn_acyl_trans_N"/>
</dbReference>
<dbReference type="FunFam" id="3.30.559.10:FF:000001">
    <property type="entry name" value="Carnitine O-acetyltransferase"/>
    <property type="match status" value="1"/>
</dbReference>
<dbReference type="PANTHER" id="PTHR22589">
    <property type="entry name" value="CARNITINE O-ACYLTRANSFERASE"/>
    <property type="match status" value="1"/>
</dbReference>
<keyword evidence="8 15" id="KW-0012">Acyltransferase</keyword>
<dbReference type="Proteomes" id="UP001059041">
    <property type="component" value="Linkage Group LG18"/>
</dbReference>
<dbReference type="InterPro" id="IPR023213">
    <property type="entry name" value="CAT-like_dom_sf"/>
</dbReference>
<comment type="function">
    <text evidence="9">Catalyzes the reversible synthesis of acetylcholine (ACh) from acetyl CoA and choline at cholinergic synapses.</text>
</comment>
<dbReference type="EMBL" id="JAFHDT010000018">
    <property type="protein sequence ID" value="KAI7796587.1"/>
    <property type="molecule type" value="Genomic_DNA"/>
</dbReference>
<dbReference type="Gene3D" id="3.30.559.10">
    <property type="entry name" value="Chloramphenicol acetyltransferase-like domain"/>
    <property type="match status" value="1"/>
</dbReference>
<evidence type="ECO:0000256" key="11">
    <source>
        <dbReference type="ARBA" id="ARBA00040495"/>
    </source>
</evidence>
<comment type="catalytic activity">
    <reaction evidence="13">
        <text>4,8-dimethylnonanoyl-CoA + (R)-carnitine = O-4,8-dimethylnonanoyl-(R)-carnitine + CoA</text>
        <dbReference type="Rhea" id="RHEA:44860"/>
        <dbReference type="ChEBI" id="CHEBI:16347"/>
        <dbReference type="ChEBI" id="CHEBI:57287"/>
        <dbReference type="ChEBI" id="CHEBI:77061"/>
        <dbReference type="ChEBI" id="CHEBI:84654"/>
    </reaction>
</comment>
<dbReference type="GO" id="GO:0008292">
    <property type="term" value="P:acetylcholine biosynthetic process"/>
    <property type="evidence" value="ECO:0007669"/>
    <property type="project" value="TreeGrafter"/>
</dbReference>
<comment type="catalytic activity">
    <reaction evidence="12">
        <text>choline + acetyl-CoA = acetylcholine + CoA</text>
        <dbReference type="Rhea" id="RHEA:18821"/>
        <dbReference type="ChEBI" id="CHEBI:15354"/>
        <dbReference type="ChEBI" id="CHEBI:15355"/>
        <dbReference type="ChEBI" id="CHEBI:57287"/>
        <dbReference type="ChEBI" id="CHEBI:57288"/>
        <dbReference type="EC" id="2.3.1.6"/>
    </reaction>
</comment>
<dbReference type="PANTHER" id="PTHR22589:SF14">
    <property type="entry name" value="CHOLINE O-ACETYLTRANSFERASE"/>
    <property type="match status" value="1"/>
</dbReference>
<dbReference type="GO" id="GO:0043005">
    <property type="term" value="C:neuron projection"/>
    <property type="evidence" value="ECO:0007669"/>
    <property type="project" value="TreeGrafter"/>
</dbReference>
<evidence type="ECO:0000256" key="1">
    <source>
        <dbReference type="ARBA" id="ARBA00005005"/>
    </source>
</evidence>